<dbReference type="Proteomes" id="UP000297703">
    <property type="component" value="Unassembled WGS sequence"/>
</dbReference>
<evidence type="ECO:0000313" key="3">
    <source>
        <dbReference type="Proteomes" id="UP000297703"/>
    </source>
</evidence>
<organism evidence="2 3">
    <name type="scientific">Platysternon megacephalum</name>
    <name type="common">big-headed turtle</name>
    <dbReference type="NCBI Taxonomy" id="55544"/>
    <lineage>
        <taxon>Eukaryota</taxon>
        <taxon>Metazoa</taxon>
        <taxon>Chordata</taxon>
        <taxon>Craniata</taxon>
        <taxon>Vertebrata</taxon>
        <taxon>Euteleostomi</taxon>
        <taxon>Archelosauria</taxon>
        <taxon>Testudinata</taxon>
        <taxon>Testudines</taxon>
        <taxon>Cryptodira</taxon>
        <taxon>Durocryptodira</taxon>
        <taxon>Testudinoidea</taxon>
        <taxon>Platysternidae</taxon>
        <taxon>Platysternon</taxon>
    </lineage>
</organism>
<keyword evidence="1" id="KW-0812">Transmembrane</keyword>
<accession>A0A4D9EJF0</accession>
<keyword evidence="2" id="KW-0240">DNA-directed RNA polymerase</keyword>
<evidence type="ECO:0000313" key="2">
    <source>
        <dbReference type="EMBL" id="TFK08173.1"/>
    </source>
</evidence>
<dbReference type="EMBL" id="QXTE01000071">
    <property type="protein sequence ID" value="TFK08173.1"/>
    <property type="molecule type" value="Genomic_DNA"/>
</dbReference>
<dbReference type="AlphaFoldDB" id="A0A4D9EJF0"/>
<keyword evidence="1" id="KW-1133">Transmembrane helix</keyword>
<comment type="caution">
    <text evidence="2">The sequence shown here is derived from an EMBL/GenBank/DDBJ whole genome shotgun (WGS) entry which is preliminary data.</text>
</comment>
<reference evidence="2 3" key="1">
    <citation type="submission" date="2019-04" db="EMBL/GenBank/DDBJ databases">
        <title>Draft genome of the big-headed turtle Platysternon megacephalum.</title>
        <authorList>
            <person name="Gong S."/>
        </authorList>
    </citation>
    <scope>NUCLEOTIDE SEQUENCE [LARGE SCALE GENOMIC DNA]</scope>
    <source>
        <strain evidence="2">DO16091913</strain>
        <tissue evidence="2">Muscle</tissue>
    </source>
</reference>
<sequence>MCWRRDMAWDQLLAAPDVSSWVYFLNRFPLQVHPLSPSPSPLPPKVSSLLEGRKEERGNPPKFHHFTPLGVLVHVTFSMKTLGKRGRNIFLPFIWMRRGCCHFCSCYHLYSSSELKYNKKYIQYVFVNVTIGFLVQYQPYIKVYKYLQL</sequence>
<feature type="transmembrane region" description="Helical" evidence="1">
    <location>
        <begin position="122"/>
        <end position="141"/>
    </location>
</feature>
<evidence type="ECO:0000256" key="1">
    <source>
        <dbReference type="SAM" id="Phobius"/>
    </source>
</evidence>
<gene>
    <name evidence="2" type="ORF">DR999_PMT08841</name>
</gene>
<keyword evidence="2" id="KW-0804">Transcription</keyword>
<keyword evidence="3" id="KW-1185">Reference proteome</keyword>
<keyword evidence="1" id="KW-0472">Membrane</keyword>
<name>A0A4D9EJF0_9SAUR</name>
<protein>
    <submittedName>
        <fullName evidence="2">DNA-directed RNA polymerase III subunit RPC10</fullName>
    </submittedName>
</protein>
<dbReference type="GO" id="GO:0000428">
    <property type="term" value="C:DNA-directed RNA polymerase complex"/>
    <property type="evidence" value="ECO:0007669"/>
    <property type="project" value="UniProtKB-KW"/>
</dbReference>
<proteinExistence type="predicted"/>
<reference evidence="2 3" key="2">
    <citation type="submission" date="2019-04" db="EMBL/GenBank/DDBJ databases">
        <title>The genome sequence of big-headed turtle.</title>
        <authorList>
            <person name="Gong S."/>
        </authorList>
    </citation>
    <scope>NUCLEOTIDE SEQUENCE [LARGE SCALE GENOMIC DNA]</scope>
    <source>
        <strain evidence="2">DO16091913</strain>
        <tissue evidence="2">Muscle</tissue>
    </source>
</reference>